<protein>
    <submittedName>
        <fullName evidence="5">FadR/GntR family transcriptional regulator</fullName>
    </submittedName>
</protein>
<evidence type="ECO:0000256" key="3">
    <source>
        <dbReference type="ARBA" id="ARBA00023163"/>
    </source>
</evidence>
<dbReference type="Gene3D" id="1.10.10.10">
    <property type="entry name" value="Winged helix-like DNA-binding domain superfamily/Winged helix DNA-binding domain"/>
    <property type="match status" value="1"/>
</dbReference>
<evidence type="ECO:0000256" key="2">
    <source>
        <dbReference type="ARBA" id="ARBA00023125"/>
    </source>
</evidence>
<dbReference type="Pfam" id="PF07729">
    <property type="entry name" value="FCD"/>
    <property type="match status" value="1"/>
</dbReference>
<dbReference type="InterPro" id="IPR036388">
    <property type="entry name" value="WH-like_DNA-bd_sf"/>
</dbReference>
<name>A0ABV7AKT6_9RHOB</name>
<dbReference type="SMART" id="SM00895">
    <property type="entry name" value="FCD"/>
    <property type="match status" value="1"/>
</dbReference>
<dbReference type="InterPro" id="IPR011711">
    <property type="entry name" value="GntR_C"/>
</dbReference>
<dbReference type="CDD" id="cd07377">
    <property type="entry name" value="WHTH_GntR"/>
    <property type="match status" value="1"/>
</dbReference>
<evidence type="ECO:0000313" key="6">
    <source>
        <dbReference type="Proteomes" id="UP001595443"/>
    </source>
</evidence>
<dbReference type="SUPFAM" id="SSF46785">
    <property type="entry name" value="Winged helix' DNA-binding domain"/>
    <property type="match status" value="1"/>
</dbReference>
<keyword evidence="1" id="KW-0805">Transcription regulation</keyword>
<gene>
    <name evidence="5" type="ORF">ACFOES_14720</name>
</gene>
<sequence>MTKSETGEGRAGRRSDRRNLVESVREGLRAEILSDAMKAGDKLPSEAQLTERFGVSRTVVREAIASLRADGLVAARQGAGVFVLERKPSPAQPFQAVDPERISHMIEMLELRATVEIEAARLAAIRRSPAQEEEILQRMHVIEALIEQGAPTTEADFAFHMAIAEATNNPRFAEFLRLMGASMIPRAALQKDRAEASSPAYLAHIADEHRAIAEAISNRDEQAASQAMRTHLKGSEQRYRELLRQARTTYHTSC</sequence>
<reference evidence="6" key="1">
    <citation type="journal article" date="2019" name="Int. J. Syst. Evol. Microbiol.">
        <title>The Global Catalogue of Microorganisms (GCM) 10K type strain sequencing project: providing services to taxonomists for standard genome sequencing and annotation.</title>
        <authorList>
            <consortium name="The Broad Institute Genomics Platform"/>
            <consortium name="The Broad Institute Genome Sequencing Center for Infectious Disease"/>
            <person name="Wu L."/>
            <person name="Ma J."/>
        </authorList>
    </citation>
    <scope>NUCLEOTIDE SEQUENCE [LARGE SCALE GENOMIC DNA]</scope>
    <source>
        <strain evidence="6">KCTC 62192</strain>
    </source>
</reference>
<keyword evidence="3" id="KW-0804">Transcription</keyword>
<dbReference type="Pfam" id="PF00392">
    <property type="entry name" value="GntR"/>
    <property type="match status" value="1"/>
</dbReference>
<evidence type="ECO:0000313" key="5">
    <source>
        <dbReference type="EMBL" id="MFC2969357.1"/>
    </source>
</evidence>
<dbReference type="PANTHER" id="PTHR43537">
    <property type="entry name" value="TRANSCRIPTIONAL REGULATOR, GNTR FAMILY"/>
    <property type="match status" value="1"/>
</dbReference>
<dbReference type="PROSITE" id="PS50949">
    <property type="entry name" value="HTH_GNTR"/>
    <property type="match status" value="1"/>
</dbReference>
<dbReference type="PANTHER" id="PTHR43537:SF44">
    <property type="entry name" value="GNTR FAMILY REGULATORY PROTEIN"/>
    <property type="match status" value="1"/>
</dbReference>
<dbReference type="SUPFAM" id="SSF48008">
    <property type="entry name" value="GntR ligand-binding domain-like"/>
    <property type="match status" value="1"/>
</dbReference>
<dbReference type="SMART" id="SM00345">
    <property type="entry name" value="HTH_GNTR"/>
    <property type="match status" value="1"/>
</dbReference>
<dbReference type="InterPro" id="IPR036390">
    <property type="entry name" value="WH_DNA-bd_sf"/>
</dbReference>
<keyword evidence="2" id="KW-0238">DNA-binding</keyword>
<proteinExistence type="predicted"/>
<dbReference type="RefSeq" id="WP_377834065.1">
    <property type="nucleotide sequence ID" value="NZ_JBHRSK010000011.1"/>
</dbReference>
<evidence type="ECO:0000259" key="4">
    <source>
        <dbReference type="PROSITE" id="PS50949"/>
    </source>
</evidence>
<dbReference type="Gene3D" id="1.20.120.530">
    <property type="entry name" value="GntR ligand-binding domain-like"/>
    <property type="match status" value="1"/>
</dbReference>
<evidence type="ECO:0000256" key="1">
    <source>
        <dbReference type="ARBA" id="ARBA00023015"/>
    </source>
</evidence>
<accession>A0ABV7AKT6</accession>
<comment type="caution">
    <text evidence="5">The sequence shown here is derived from an EMBL/GenBank/DDBJ whole genome shotgun (WGS) entry which is preliminary data.</text>
</comment>
<organism evidence="5 6">
    <name type="scientific">Acidimangrovimonas pyrenivorans</name>
    <dbReference type="NCBI Taxonomy" id="2030798"/>
    <lineage>
        <taxon>Bacteria</taxon>
        <taxon>Pseudomonadati</taxon>
        <taxon>Pseudomonadota</taxon>
        <taxon>Alphaproteobacteria</taxon>
        <taxon>Rhodobacterales</taxon>
        <taxon>Paracoccaceae</taxon>
        <taxon>Acidimangrovimonas</taxon>
    </lineage>
</organism>
<dbReference type="PRINTS" id="PR00035">
    <property type="entry name" value="HTHGNTR"/>
</dbReference>
<dbReference type="Proteomes" id="UP001595443">
    <property type="component" value="Unassembled WGS sequence"/>
</dbReference>
<dbReference type="InterPro" id="IPR008920">
    <property type="entry name" value="TF_FadR/GntR_C"/>
</dbReference>
<keyword evidence="6" id="KW-1185">Reference proteome</keyword>
<feature type="domain" description="HTH gntR-type" evidence="4">
    <location>
        <begin position="18"/>
        <end position="86"/>
    </location>
</feature>
<dbReference type="EMBL" id="JBHRSK010000011">
    <property type="protein sequence ID" value="MFC2969357.1"/>
    <property type="molecule type" value="Genomic_DNA"/>
</dbReference>
<dbReference type="InterPro" id="IPR000524">
    <property type="entry name" value="Tscrpt_reg_HTH_GntR"/>
</dbReference>